<dbReference type="EMBL" id="JAENQP010000001">
    <property type="protein sequence ID" value="MBO3357571.1"/>
    <property type="molecule type" value="Genomic_DNA"/>
</dbReference>
<reference evidence="1" key="1">
    <citation type="submission" date="2020-12" db="EMBL/GenBank/DDBJ databases">
        <title>Comparative genomics of Clostridium perfringens reveals patterns of host-associated phylogenetic clades and virulence factors.</title>
        <authorList>
            <person name="Smith A.H."/>
            <person name="Geier R."/>
        </authorList>
    </citation>
    <scope>NUCLEOTIDE SEQUENCE</scope>
    <source>
        <strain evidence="1">CHD30677R</strain>
    </source>
</reference>
<comment type="caution">
    <text evidence="1">The sequence shown here is derived from an EMBL/GenBank/DDBJ whole genome shotgun (WGS) entry which is preliminary data.</text>
</comment>
<dbReference type="RefSeq" id="WP_003477428.1">
    <property type="nucleotide sequence ID" value="NZ_JAENQO010000001.1"/>
</dbReference>
<sequence>MRVLFCNVAWMKYYDGISEDDKPINGGKYIDENGEGSEIYNFTMYDDNNFHGFVETKSNKGKQNQLHIERLEGVSEDAEETDNVLVIWCAKDPAQGKSYIVGWYKNATVCRHYYSDGEGWPKNMYAKAEDCVLLPMNKRQKIVPRAGRDGYSYGFGRANVWFCDNDNKDANKYVRNMINYIESYDGENLIHK</sequence>
<organism evidence="1 2">
    <name type="scientific">Clostridium perfringens</name>
    <dbReference type="NCBI Taxonomy" id="1502"/>
    <lineage>
        <taxon>Bacteria</taxon>
        <taxon>Bacillati</taxon>
        <taxon>Bacillota</taxon>
        <taxon>Clostridia</taxon>
        <taxon>Eubacteriales</taxon>
        <taxon>Clostridiaceae</taxon>
        <taxon>Clostridium</taxon>
    </lineage>
</organism>
<protein>
    <submittedName>
        <fullName evidence="1">Uncharacterized protein</fullName>
    </submittedName>
</protein>
<accession>A0AAN5SBR8</accession>
<evidence type="ECO:0000313" key="2">
    <source>
        <dbReference type="Proteomes" id="UP000668068"/>
    </source>
</evidence>
<dbReference type="Proteomes" id="UP000668068">
    <property type="component" value="Unassembled WGS sequence"/>
</dbReference>
<proteinExistence type="predicted"/>
<gene>
    <name evidence="1" type="ORF">JJB47_02100</name>
</gene>
<evidence type="ECO:0000313" key="1">
    <source>
        <dbReference type="EMBL" id="MBO3357571.1"/>
    </source>
</evidence>
<dbReference type="AlphaFoldDB" id="A0AAN5SBR8"/>
<name>A0AAN5SBR8_CLOPF</name>